<organism evidence="9">
    <name type="scientific">Desulfobacca acetoxidans</name>
    <dbReference type="NCBI Taxonomy" id="60893"/>
    <lineage>
        <taxon>Bacteria</taxon>
        <taxon>Pseudomonadati</taxon>
        <taxon>Thermodesulfobacteriota</taxon>
        <taxon>Desulfobaccia</taxon>
        <taxon>Desulfobaccales</taxon>
        <taxon>Desulfobaccaceae</taxon>
        <taxon>Desulfobacca</taxon>
    </lineage>
</organism>
<comment type="cofactor">
    <cofactor evidence="7">
        <name>Zn(2+)</name>
        <dbReference type="ChEBI" id="CHEBI:29105"/>
    </cofactor>
    <text evidence="7">Binds 1 zinc ion per subunit.</text>
</comment>
<dbReference type="InterPro" id="IPR002481">
    <property type="entry name" value="FUR"/>
</dbReference>
<dbReference type="Gene3D" id="3.30.1490.190">
    <property type="match status" value="1"/>
</dbReference>
<dbReference type="Gene3D" id="1.10.10.10">
    <property type="entry name" value="Winged helix-like DNA-binding domain superfamily/Winged helix DNA-binding domain"/>
    <property type="match status" value="1"/>
</dbReference>
<proteinExistence type="inferred from homology"/>
<dbReference type="SUPFAM" id="SSF46785">
    <property type="entry name" value="Winged helix' DNA-binding domain"/>
    <property type="match status" value="1"/>
</dbReference>
<keyword evidence="8" id="KW-0408">Iron</keyword>
<dbReference type="GO" id="GO:0045892">
    <property type="term" value="P:negative regulation of DNA-templated transcription"/>
    <property type="evidence" value="ECO:0007669"/>
    <property type="project" value="TreeGrafter"/>
</dbReference>
<reference evidence="9" key="1">
    <citation type="journal article" date="2020" name="mSystems">
        <title>Genome- and Community-Level Interaction Insights into Carbon Utilization and Element Cycling Functions of Hydrothermarchaeota in Hydrothermal Sediment.</title>
        <authorList>
            <person name="Zhou Z."/>
            <person name="Liu Y."/>
            <person name="Xu W."/>
            <person name="Pan J."/>
            <person name="Luo Z.H."/>
            <person name="Li M."/>
        </authorList>
    </citation>
    <scope>NUCLEOTIDE SEQUENCE [LARGE SCALE GENOMIC DNA]</scope>
    <source>
        <strain evidence="9">SpSt-767</strain>
    </source>
</reference>
<dbReference type="GO" id="GO:0003700">
    <property type="term" value="F:DNA-binding transcription factor activity"/>
    <property type="evidence" value="ECO:0007669"/>
    <property type="project" value="InterPro"/>
</dbReference>
<evidence type="ECO:0000256" key="6">
    <source>
        <dbReference type="ARBA" id="ARBA00023163"/>
    </source>
</evidence>
<dbReference type="CDD" id="cd07153">
    <property type="entry name" value="Fur_like"/>
    <property type="match status" value="1"/>
</dbReference>
<name>A0A7V6DP87_9BACT</name>
<dbReference type="Pfam" id="PF01475">
    <property type="entry name" value="FUR"/>
    <property type="match status" value="1"/>
</dbReference>
<feature type="binding site" evidence="7">
    <location>
        <position position="99"/>
    </location>
    <ligand>
        <name>Zn(2+)</name>
        <dbReference type="ChEBI" id="CHEBI:29105"/>
    </ligand>
</feature>
<comment type="caution">
    <text evidence="9">The sequence shown here is derived from an EMBL/GenBank/DDBJ whole genome shotgun (WGS) entry which is preliminary data.</text>
</comment>
<feature type="binding site" evidence="8">
    <location>
        <position position="114"/>
    </location>
    <ligand>
        <name>Fe cation</name>
        <dbReference type="ChEBI" id="CHEBI:24875"/>
    </ligand>
</feature>
<dbReference type="PANTHER" id="PTHR33202">
    <property type="entry name" value="ZINC UPTAKE REGULATION PROTEIN"/>
    <property type="match status" value="1"/>
</dbReference>
<evidence type="ECO:0000313" key="9">
    <source>
        <dbReference type="EMBL" id="HHS28889.1"/>
    </source>
</evidence>
<feature type="binding site" evidence="8">
    <location>
        <position position="131"/>
    </location>
    <ligand>
        <name>Fe cation</name>
        <dbReference type="ChEBI" id="CHEBI:24875"/>
    </ligand>
</feature>
<evidence type="ECO:0000256" key="8">
    <source>
        <dbReference type="PIRSR" id="PIRSR602481-2"/>
    </source>
</evidence>
<feature type="binding site" evidence="7">
    <location>
        <position position="142"/>
    </location>
    <ligand>
        <name>Zn(2+)</name>
        <dbReference type="ChEBI" id="CHEBI:29105"/>
    </ligand>
</feature>
<comment type="similarity">
    <text evidence="1">Belongs to the Fur family.</text>
</comment>
<dbReference type="InterPro" id="IPR036388">
    <property type="entry name" value="WH-like_DNA-bd_sf"/>
</dbReference>
<evidence type="ECO:0000256" key="5">
    <source>
        <dbReference type="ARBA" id="ARBA00023125"/>
    </source>
</evidence>
<dbReference type="PANTHER" id="PTHR33202:SF8">
    <property type="entry name" value="PEROXIDE-RESPONSIVE REPRESSOR PERR"/>
    <property type="match status" value="1"/>
</dbReference>
<feature type="binding site" evidence="7">
    <location>
        <position position="139"/>
    </location>
    <ligand>
        <name>Zn(2+)</name>
        <dbReference type="ChEBI" id="CHEBI:29105"/>
    </ligand>
</feature>
<dbReference type="AlphaFoldDB" id="A0A7V6DP87"/>
<keyword evidence="4" id="KW-0805">Transcription regulation</keyword>
<evidence type="ECO:0000256" key="1">
    <source>
        <dbReference type="ARBA" id="ARBA00007957"/>
    </source>
</evidence>
<keyword evidence="3 7" id="KW-0862">Zinc</keyword>
<gene>
    <name evidence="9" type="ORF">ENV52_04225</name>
</gene>
<protein>
    <submittedName>
        <fullName evidence="9">Transcriptional repressor</fullName>
    </submittedName>
</protein>
<dbReference type="EMBL" id="DTGR01000066">
    <property type="protein sequence ID" value="HHS28889.1"/>
    <property type="molecule type" value="Genomic_DNA"/>
</dbReference>
<evidence type="ECO:0000256" key="4">
    <source>
        <dbReference type="ARBA" id="ARBA00023015"/>
    </source>
</evidence>
<accession>A0A7V6DP87</accession>
<evidence type="ECO:0000256" key="3">
    <source>
        <dbReference type="ARBA" id="ARBA00022833"/>
    </source>
</evidence>
<evidence type="ECO:0000256" key="7">
    <source>
        <dbReference type="PIRSR" id="PIRSR602481-1"/>
    </source>
</evidence>
<keyword evidence="5" id="KW-0238">DNA-binding</keyword>
<comment type="cofactor">
    <cofactor evidence="8">
        <name>Mn(2+)</name>
        <dbReference type="ChEBI" id="CHEBI:29035"/>
    </cofactor>
    <cofactor evidence="8">
        <name>Fe(2+)</name>
        <dbReference type="ChEBI" id="CHEBI:29033"/>
    </cofactor>
    <text evidence="8">Binds 1 Mn(2+) or Fe(2+) ion per subunit.</text>
</comment>
<dbReference type="InterPro" id="IPR043135">
    <property type="entry name" value="Fur_C"/>
</dbReference>
<feature type="binding site" evidence="7">
    <location>
        <position position="102"/>
    </location>
    <ligand>
        <name>Zn(2+)</name>
        <dbReference type="ChEBI" id="CHEBI:29105"/>
    </ligand>
</feature>
<evidence type="ECO:0000256" key="2">
    <source>
        <dbReference type="ARBA" id="ARBA00022491"/>
    </source>
</evidence>
<keyword evidence="6" id="KW-0804">Transcription</keyword>
<keyword evidence="7" id="KW-0479">Metal-binding</keyword>
<dbReference type="GO" id="GO:0008270">
    <property type="term" value="F:zinc ion binding"/>
    <property type="evidence" value="ECO:0007669"/>
    <property type="project" value="TreeGrafter"/>
</dbReference>
<dbReference type="GO" id="GO:0000976">
    <property type="term" value="F:transcription cis-regulatory region binding"/>
    <property type="evidence" value="ECO:0007669"/>
    <property type="project" value="TreeGrafter"/>
</dbReference>
<keyword evidence="2" id="KW-0678">Repressor</keyword>
<dbReference type="InterPro" id="IPR036390">
    <property type="entry name" value="WH_DNA-bd_sf"/>
</dbReference>
<dbReference type="GO" id="GO:1900376">
    <property type="term" value="P:regulation of secondary metabolite biosynthetic process"/>
    <property type="evidence" value="ECO:0007669"/>
    <property type="project" value="TreeGrafter"/>
</dbReference>
<sequence>MADPQNRLDQMIKVLKEKGHRLTPQRLAVLKILAKSTGHPSVETIYETVKGTFPTTSLATVYNTINLLKNVREVLELGFPYLGSRYDGNKPYPHPHAICTGCGEIVDPDCASLEGLTREVGENTGFEITHHQVYLFGLCPRCQKRT</sequence>